<dbReference type="Proteomes" id="UP000887116">
    <property type="component" value="Unassembled WGS sequence"/>
</dbReference>
<reference evidence="10" key="1">
    <citation type="submission" date="2020-07" db="EMBL/GenBank/DDBJ databases">
        <title>Multicomponent nature underlies the extraordinary mechanical properties of spider dragline silk.</title>
        <authorList>
            <person name="Kono N."/>
            <person name="Nakamura H."/>
            <person name="Mori M."/>
            <person name="Yoshida Y."/>
            <person name="Ohtoshi R."/>
            <person name="Malay A.D."/>
            <person name="Moran D.A.P."/>
            <person name="Tomita M."/>
            <person name="Numata K."/>
            <person name="Arakawa K."/>
        </authorList>
    </citation>
    <scope>NUCLEOTIDE SEQUENCE</scope>
</reference>
<dbReference type="SUPFAM" id="SSF56801">
    <property type="entry name" value="Acetyl-CoA synthetase-like"/>
    <property type="match status" value="1"/>
</dbReference>
<comment type="function">
    <text evidence="3">Acyl-CoA synthases catalyze the initial reaction in fatty acid metabolism, by forming a thioester with CoA. Has some preference toward medium-chain substrates. Plays a role in adipocyte differentiation.</text>
</comment>
<name>A0A8X6HAG0_TRICU</name>
<evidence type="ECO:0000256" key="5">
    <source>
        <dbReference type="ARBA" id="ARBA00039638"/>
    </source>
</evidence>
<dbReference type="OrthoDB" id="10253115at2759"/>
<keyword evidence="11" id="KW-1185">Reference proteome</keyword>
<evidence type="ECO:0000259" key="9">
    <source>
        <dbReference type="Pfam" id="PF13193"/>
    </source>
</evidence>
<protein>
    <recommendedName>
        <fullName evidence="5">Medium-chain acyl-CoA ligase ACSF2, mitochondrial</fullName>
        <ecNumber evidence="4">6.2.1.2</ecNumber>
    </recommendedName>
</protein>
<evidence type="ECO:0000256" key="2">
    <source>
        <dbReference type="ARBA" id="ARBA00022598"/>
    </source>
</evidence>
<gene>
    <name evidence="10" type="primary">acsf2</name>
    <name evidence="10" type="ORF">TNCT_355411</name>
</gene>
<dbReference type="GO" id="GO:0031956">
    <property type="term" value="F:medium-chain fatty acid-CoA ligase activity"/>
    <property type="evidence" value="ECO:0007669"/>
    <property type="project" value="UniProtKB-EC"/>
</dbReference>
<evidence type="ECO:0000256" key="1">
    <source>
        <dbReference type="ARBA" id="ARBA00006432"/>
    </source>
</evidence>
<comment type="catalytic activity">
    <reaction evidence="7">
        <text>a medium-chain fatty acid + ATP + CoA = a medium-chain fatty acyl-CoA + AMP + diphosphate</text>
        <dbReference type="Rhea" id="RHEA:48340"/>
        <dbReference type="ChEBI" id="CHEBI:30616"/>
        <dbReference type="ChEBI" id="CHEBI:33019"/>
        <dbReference type="ChEBI" id="CHEBI:57287"/>
        <dbReference type="ChEBI" id="CHEBI:59558"/>
        <dbReference type="ChEBI" id="CHEBI:90546"/>
        <dbReference type="ChEBI" id="CHEBI:456215"/>
        <dbReference type="EC" id="6.2.1.2"/>
    </reaction>
</comment>
<dbReference type="FunFam" id="3.40.50.12780:FF:000003">
    <property type="entry name" value="Long-chain-fatty-acid--CoA ligase FadD"/>
    <property type="match status" value="1"/>
</dbReference>
<dbReference type="InterPro" id="IPR000873">
    <property type="entry name" value="AMP-dep_synth/lig_dom"/>
</dbReference>
<dbReference type="EC" id="6.2.1.2" evidence="4"/>
<dbReference type="InterPro" id="IPR025110">
    <property type="entry name" value="AMP-bd_C"/>
</dbReference>
<dbReference type="InterPro" id="IPR045851">
    <property type="entry name" value="AMP-bd_C_sf"/>
</dbReference>
<dbReference type="Pfam" id="PF00501">
    <property type="entry name" value="AMP-binding"/>
    <property type="match status" value="1"/>
</dbReference>
<accession>A0A8X6HAG0</accession>
<evidence type="ECO:0000313" key="11">
    <source>
        <dbReference type="Proteomes" id="UP000887116"/>
    </source>
</evidence>
<dbReference type="InterPro" id="IPR020845">
    <property type="entry name" value="AMP-binding_CS"/>
</dbReference>
<dbReference type="PROSITE" id="PS00455">
    <property type="entry name" value="AMP_BINDING"/>
    <property type="match status" value="1"/>
</dbReference>
<dbReference type="GO" id="GO:0006631">
    <property type="term" value="P:fatty acid metabolic process"/>
    <property type="evidence" value="ECO:0007669"/>
    <property type="project" value="TreeGrafter"/>
</dbReference>
<feature type="domain" description="AMP-binding enzyme C-terminal" evidence="9">
    <location>
        <begin position="495"/>
        <end position="570"/>
    </location>
</feature>
<comment type="caution">
    <text evidence="10">The sequence shown here is derived from an EMBL/GenBank/DDBJ whole genome shotgun (WGS) entry which is preliminary data.</text>
</comment>
<evidence type="ECO:0000256" key="3">
    <source>
        <dbReference type="ARBA" id="ARBA00037247"/>
    </source>
</evidence>
<dbReference type="Pfam" id="PF13193">
    <property type="entry name" value="AMP-binding_C"/>
    <property type="match status" value="1"/>
</dbReference>
<evidence type="ECO:0000259" key="8">
    <source>
        <dbReference type="Pfam" id="PF00501"/>
    </source>
</evidence>
<comment type="similarity">
    <text evidence="1">Belongs to the ATP-dependent AMP-binding enzyme family.</text>
</comment>
<sequence>MNCFKVRKSFVRTLKFHYTHTRFISEIQQKIKNSYYAMYGDVLLSGSRIGQLLDETADKYGDKTAFISMHQDISKNYSEFRNEADRLASGFISLGLRRGDRIGICSPNCYEWPLTQFAAAKAGLILVNLNPAFQSNELAFCLNKASCKALVISDAFKTQDYYKMLLQIAPDLSENKSEKIQSNNLPHLERVIIMSDKKKNGILNFKDVLNNGNKESATILAETEKLIQFDDPVNIQFTSGTTGEPKGAVLTHHNLVNNALLGGRRFGYNMMKYIVCCQLPLFHSFGCVHISLTTVFYQGTCVFPCAGFDAVSSLQAVEKYRCSIIFGTPTMYVDLLNNYKSGEYNISSLNRGILGGAAAPPALVEDIRKILRIPNLQVGYGATETSPAVACNKLIDNFENVTKGILQPLEYVETKVINDKGHVVPINAQGELCVRGHVVFRGYWQEKNPSKQAPDKLRWYHTGDLAVMNEYGYIRIVGRIKDMIIRGGENIYPLEVESYISTHPAVLEIHICGVPDERMGEEACAWIHVKKGMSLNEEEVKEFCKGKISHFKIPRYIMFVEDFPKTHSGKIKKFEMSKISAEKLNL</sequence>
<dbReference type="InterPro" id="IPR042099">
    <property type="entry name" value="ANL_N_sf"/>
</dbReference>
<dbReference type="PANTHER" id="PTHR43201">
    <property type="entry name" value="ACYL-COA SYNTHETASE"/>
    <property type="match status" value="1"/>
</dbReference>
<comment type="catalytic activity">
    <reaction evidence="6">
        <text>octanoate + ATP + CoA = octanoyl-CoA + AMP + diphosphate</text>
        <dbReference type="Rhea" id="RHEA:33631"/>
        <dbReference type="ChEBI" id="CHEBI:25646"/>
        <dbReference type="ChEBI" id="CHEBI:30616"/>
        <dbReference type="ChEBI" id="CHEBI:33019"/>
        <dbReference type="ChEBI" id="CHEBI:57287"/>
        <dbReference type="ChEBI" id="CHEBI:57386"/>
        <dbReference type="ChEBI" id="CHEBI:456215"/>
    </reaction>
</comment>
<dbReference type="Gene3D" id="3.40.50.12780">
    <property type="entry name" value="N-terminal domain of ligase-like"/>
    <property type="match status" value="1"/>
</dbReference>
<dbReference type="EMBL" id="BMAO01027817">
    <property type="protein sequence ID" value="GFR19768.1"/>
    <property type="molecule type" value="Genomic_DNA"/>
</dbReference>
<proteinExistence type="inferred from homology"/>
<dbReference type="FunFam" id="3.30.300.30:FF:000008">
    <property type="entry name" value="2,3-dihydroxybenzoate-AMP ligase"/>
    <property type="match status" value="1"/>
</dbReference>
<keyword evidence="2 10" id="KW-0436">Ligase</keyword>
<evidence type="ECO:0000256" key="7">
    <source>
        <dbReference type="ARBA" id="ARBA00048277"/>
    </source>
</evidence>
<evidence type="ECO:0000313" key="10">
    <source>
        <dbReference type="EMBL" id="GFR19768.1"/>
    </source>
</evidence>
<dbReference type="AlphaFoldDB" id="A0A8X6HAG0"/>
<organism evidence="10 11">
    <name type="scientific">Trichonephila clavata</name>
    <name type="common">Joro spider</name>
    <name type="synonym">Nephila clavata</name>
    <dbReference type="NCBI Taxonomy" id="2740835"/>
    <lineage>
        <taxon>Eukaryota</taxon>
        <taxon>Metazoa</taxon>
        <taxon>Ecdysozoa</taxon>
        <taxon>Arthropoda</taxon>
        <taxon>Chelicerata</taxon>
        <taxon>Arachnida</taxon>
        <taxon>Araneae</taxon>
        <taxon>Araneomorphae</taxon>
        <taxon>Entelegynae</taxon>
        <taxon>Araneoidea</taxon>
        <taxon>Nephilidae</taxon>
        <taxon>Trichonephila</taxon>
    </lineage>
</organism>
<feature type="domain" description="AMP-dependent synthetase/ligase" evidence="8">
    <location>
        <begin position="53"/>
        <end position="444"/>
    </location>
</feature>
<evidence type="ECO:0000256" key="4">
    <source>
        <dbReference type="ARBA" id="ARBA00039009"/>
    </source>
</evidence>
<dbReference type="PANTHER" id="PTHR43201:SF5">
    <property type="entry name" value="MEDIUM-CHAIN ACYL-COA LIGASE ACSF2, MITOCHONDRIAL"/>
    <property type="match status" value="1"/>
</dbReference>
<evidence type="ECO:0000256" key="6">
    <source>
        <dbReference type="ARBA" id="ARBA00047319"/>
    </source>
</evidence>
<dbReference type="Gene3D" id="3.30.300.30">
    <property type="match status" value="1"/>
</dbReference>